<dbReference type="GO" id="GO:0007165">
    <property type="term" value="P:signal transduction"/>
    <property type="evidence" value="ECO:0007669"/>
    <property type="project" value="UniProtKB-KW"/>
</dbReference>
<feature type="transmembrane region" description="Helical" evidence="10">
    <location>
        <begin position="356"/>
        <end position="377"/>
    </location>
</feature>
<comment type="caution">
    <text evidence="11">The sequence shown here is derived from an EMBL/GenBank/DDBJ whole genome shotgun (WGS) entry which is preliminary data.</text>
</comment>
<evidence type="ECO:0000256" key="4">
    <source>
        <dbReference type="ARBA" id="ARBA00022692"/>
    </source>
</evidence>
<evidence type="ECO:0000256" key="9">
    <source>
        <dbReference type="ARBA" id="ARBA00023224"/>
    </source>
</evidence>
<sequence length="384" mass="43999">MEKSSGMDYFSKLRKVTNLVGFKLTNKGNKWDAIRLWIFPLIVYSYTAVVLIRKWSFANDMEDILYAAGLGNCVPRIALARLQVSNFADVFDFLENIELPTTRNKEKFQASLKRVTTIMGKIAPPFGISAMLVVSAGWFFSNKPRPLPFITMPEWALNYSSLGCVIIQVSIYCLMAHEYVMVDVLKICILLHLKMHFRNLRMNIKNIVEQAREDYKQESGPCNEIPWHYLRKNLGKMVSYHNSLLKITETVETIYNKSVLSSFINLSLFACLTMYSMSLFPLLSVEFAVMIFYTTVILLMFFVDCFFTQQVITESEEVANSCYESDFVGSDPKFQKALVIIMRMAQNSVKFTIGKFAPLSVATCVVITNATISYFMILRNIKNM</sequence>
<evidence type="ECO:0000256" key="3">
    <source>
        <dbReference type="ARBA" id="ARBA00022606"/>
    </source>
</evidence>
<dbReference type="Proteomes" id="UP001329430">
    <property type="component" value="Chromosome 8"/>
</dbReference>
<keyword evidence="4 10" id="KW-0812">Transmembrane</keyword>
<evidence type="ECO:0000256" key="2">
    <source>
        <dbReference type="ARBA" id="ARBA00022475"/>
    </source>
</evidence>
<reference evidence="11 12" key="1">
    <citation type="journal article" date="2024" name="Insects">
        <title>An Improved Chromosome-Level Genome Assembly of the Firefly Pyrocoelia pectoralis.</title>
        <authorList>
            <person name="Fu X."/>
            <person name="Meyer-Rochow V.B."/>
            <person name="Ballantyne L."/>
            <person name="Zhu X."/>
        </authorList>
    </citation>
    <scope>NUCLEOTIDE SEQUENCE [LARGE SCALE GENOMIC DNA]</scope>
    <source>
        <strain evidence="11">XCY_ONT2</strain>
    </source>
</reference>
<dbReference type="AlphaFoldDB" id="A0AAN7ZDU8"/>
<feature type="transmembrane region" description="Helical" evidence="10">
    <location>
        <begin position="287"/>
        <end position="307"/>
    </location>
</feature>
<evidence type="ECO:0000256" key="5">
    <source>
        <dbReference type="ARBA" id="ARBA00022725"/>
    </source>
</evidence>
<keyword evidence="7 10" id="KW-0472">Membrane</keyword>
<keyword evidence="5 10" id="KW-0552">Olfaction</keyword>
<keyword evidence="12" id="KW-1185">Reference proteome</keyword>
<feature type="transmembrane region" description="Helical" evidence="10">
    <location>
        <begin position="160"/>
        <end position="193"/>
    </location>
</feature>
<dbReference type="GO" id="GO:0005549">
    <property type="term" value="F:odorant binding"/>
    <property type="evidence" value="ECO:0007669"/>
    <property type="project" value="InterPro"/>
</dbReference>
<evidence type="ECO:0000313" key="11">
    <source>
        <dbReference type="EMBL" id="KAK5639872.1"/>
    </source>
</evidence>
<keyword evidence="3 10" id="KW-0716">Sensory transduction</keyword>
<evidence type="ECO:0000256" key="10">
    <source>
        <dbReference type="RuleBase" id="RU351113"/>
    </source>
</evidence>
<feature type="transmembrane region" description="Helical" evidence="10">
    <location>
        <begin position="122"/>
        <end position="140"/>
    </location>
</feature>
<evidence type="ECO:0000256" key="8">
    <source>
        <dbReference type="ARBA" id="ARBA00023170"/>
    </source>
</evidence>
<comment type="similarity">
    <text evidence="10">Belongs to the insect chemoreceptor superfamily. Heteromeric odorant receptor channel (TC 1.A.69) family.</text>
</comment>
<gene>
    <name evidence="11" type="ORF">RI129_010683</name>
</gene>
<accession>A0AAN7ZDU8</accession>
<keyword evidence="9 10" id="KW-0807">Transducer</keyword>
<dbReference type="GO" id="GO:0004984">
    <property type="term" value="F:olfactory receptor activity"/>
    <property type="evidence" value="ECO:0007669"/>
    <property type="project" value="InterPro"/>
</dbReference>
<proteinExistence type="inferred from homology"/>
<dbReference type="EMBL" id="JAVRBK010000008">
    <property type="protein sequence ID" value="KAK5639872.1"/>
    <property type="molecule type" value="Genomic_DNA"/>
</dbReference>
<evidence type="ECO:0000256" key="7">
    <source>
        <dbReference type="ARBA" id="ARBA00023136"/>
    </source>
</evidence>
<dbReference type="InterPro" id="IPR004117">
    <property type="entry name" value="7tm6_olfct_rcpt"/>
</dbReference>
<keyword evidence="8 10" id="KW-0675">Receptor</keyword>
<keyword evidence="2" id="KW-1003">Cell membrane</keyword>
<evidence type="ECO:0000256" key="6">
    <source>
        <dbReference type="ARBA" id="ARBA00022989"/>
    </source>
</evidence>
<dbReference type="PANTHER" id="PTHR21137:SF35">
    <property type="entry name" value="ODORANT RECEPTOR 19A-RELATED"/>
    <property type="match status" value="1"/>
</dbReference>
<feature type="transmembrane region" description="Helical" evidence="10">
    <location>
        <begin position="34"/>
        <end position="52"/>
    </location>
</feature>
<evidence type="ECO:0000313" key="12">
    <source>
        <dbReference type="Proteomes" id="UP001329430"/>
    </source>
</evidence>
<comment type="caution">
    <text evidence="10">Lacks conserved residue(s) required for the propagation of feature annotation.</text>
</comment>
<dbReference type="PANTHER" id="PTHR21137">
    <property type="entry name" value="ODORANT RECEPTOR"/>
    <property type="match status" value="1"/>
</dbReference>
<keyword evidence="6 10" id="KW-1133">Transmembrane helix</keyword>
<dbReference type="Pfam" id="PF02949">
    <property type="entry name" value="7tm_6"/>
    <property type="match status" value="1"/>
</dbReference>
<name>A0AAN7ZDU8_9COLE</name>
<organism evidence="11 12">
    <name type="scientific">Pyrocoelia pectoralis</name>
    <dbReference type="NCBI Taxonomy" id="417401"/>
    <lineage>
        <taxon>Eukaryota</taxon>
        <taxon>Metazoa</taxon>
        <taxon>Ecdysozoa</taxon>
        <taxon>Arthropoda</taxon>
        <taxon>Hexapoda</taxon>
        <taxon>Insecta</taxon>
        <taxon>Pterygota</taxon>
        <taxon>Neoptera</taxon>
        <taxon>Endopterygota</taxon>
        <taxon>Coleoptera</taxon>
        <taxon>Polyphaga</taxon>
        <taxon>Elateriformia</taxon>
        <taxon>Elateroidea</taxon>
        <taxon>Lampyridae</taxon>
        <taxon>Lampyrinae</taxon>
        <taxon>Pyrocoelia</taxon>
    </lineage>
</organism>
<protein>
    <recommendedName>
        <fullName evidence="10">Odorant receptor</fullName>
    </recommendedName>
</protein>
<evidence type="ECO:0000256" key="1">
    <source>
        <dbReference type="ARBA" id="ARBA00004651"/>
    </source>
</evidence>
<comment type="subcellular location">
    <subcellularLocation>
        <location evidence="1 10">Cell membrane</location>
        <topology evidence="1 10">Multi-pass membrane protein</topology>
    </subcellularLocation>
</comment>
<dbReference type="GO" id="GO:0005886">
    <property type="term" value="C:plasma membrane"/>
    <property type="evidence" value="ECO:0007669"/>
    <property type="project" value="UniProtKB-SubCell"/>
</dbReference>